<dbReference type="InterPro" id="IPR007306">
    <property type="entry name" value="Rit1"/>
</dbReference>
<dbReference type="Pfam" id="PF17184">
    <property type="entry name" value="Rit1_C"/>
    <property type="match status" value="1"/>
</dbReference>
<protein>
    <submittedName>
        <fullName evidence="2">Related to 2`-O-ribosyl phosphate transferase RIT1</fullName>
    </submittedName>
</protein>
<dbReference type="PANTHER" id="PTHR31811:SF0">
    <property type="entry name" value="TRNA A64-2'-O-RIBOSYLPHOSPHATE TRANSFERASE"/>
    <property type="match status" value="1"/>
</dbReference>
<gene>
    <name evidence="2" type="ORF">PIIN_02376</name>
</gene>
<dbReference type="HOGENOM" id="CLU_027654_1_1_1"/>
<accession>G4TB29</accession>
<dbReference type="InParanoid" id="G4TB29"/>
<dbReference type="AlphaFoldDB" id="G4TB29"/>
<dbReference type="InterPro" id="IPR033449">
    <property type="entry name" value="Rit1_N"/>
</dbReference>
<evidence type="ECO:0000259" key="1">
    <source>
        <dbReference type="Pfam" id="PF17184"/>
    </source>
</evidence>
<dbReference type="STRING" id="1109443.G4TB29"/>
<comment type="caution">
    <text evidence="2">The sequence shown here is derived from an EMBL/GenBank/DDBJ whole genome shotgun (WGS) entry which is preliminary data.</text>
</comment>
<keyword evidence="3" id="KW-1185">Reference proteome</keyword>
<dbReference type="Proteomes" id="UP000007148">
    <property type="component" value="Unassembled WGS sequence"/>
</dbReference>
<dbReference type="PIRSF" id="PIRSF007747">
    <property type="entry name" value="Ribosyl_Ptfrase"/>
    <property type="match status" value="1"/>
</dbReference>
<dbReference type="EMBL" id="CAFZ01000034">
    <property type="protein sequence ID" value="CCA68512.1"/>
    <property type="molecule type" value="Genomic_DNA"/>
</dbReference>
<keyword evidence="2" id="KW-0808">Transferase</keyword>
<dbReference type="GO" id="GO:0019988">
    <property type="term" value="P:charged-tRNA amino acid modification"/>
    <property type="evidence" value="ECO:0007669"/>
    <property type="project" value="InterPro"/>
</dbReference>
<feature type="domain" description="Rit1 N-terminal" evidence="1">
    <location>
        <begin position="9"/>
        <end position="279"/>
    </location>
</feature>
<dbReference type="GO" id="GO:0043399">
    <property type="term" value="F:tRNA adenosine(64)-2'-O-ribosylphosphate transferase activity"/>
    <property type="evidence" value="ECO:0007669"/>
    <property type="project" value="InterPro"/>
</dbReference>
<reference evidence="2 3" key="1">
    <citation type="journal article" date="2011" name="PLoS Pathog.">
        <title>Endophytic Life Strategies Decoded by Genome and Transcriptome Analyses of the Mutualistic Root Symbiont Piriformospora indica.</title>
        <authorList>
            <person name="Zuccaro A."/>
            <person name="Lahrmann U."/>
            <person name="Guldener U."/>
            <person name="Langen G."/>
            <person name="Pfiffi S."/>
            <person name="Biedenkopf D."/>
            <person name="Wong P."/>
            <person name="Samans B."/>
            <person name="Grimm C."/>
            <person name="Basiewicz M."/>
            <person name="Murat C."/>
            <person name="Martin F."/>
            <person name="Kogel K.H."/>
        </authorList>
    </citation>
    <scope>NUCLEOTIDE SEQUENCE [LARGE SCALE GENOMIC DNA]</scope>
    <source>
        <strain evidence="2 3">DSM 11827</strain>
    </source>
</reference>
<evidence type="ECO:0000313" key="2">
    <source>
        <dbReference type="EMBL" id="CCA68512.1"/>
    </source>
</evidence>
<dbReference type="PANTHER" id="PTHR31811">
    <property type="entry name" value="TRNA A64-2'-O-RIBOSYLPHOSPHATE TRANSFERASE"/>
    <property type="match status" value="1"/>
</dbReference>
<organism evidence="2 3">
    <name type="scientific">Serendipita indica (strain DSM 11827)</name>
    <name type="common">Root endophyte fungus</name>
    <name type="synonym">Piriformospora indica</name>
    <dbReference type="NCBI Taxonomy" id="1109443"/>
    <lineage>
        <taxon>Eukaryota</taxon>
        <taxon>Fungi</taxon>
        <taxon>Dikarya</taxon>
        <taxon>Basidiomycota</taxon>
        <taxon>Agaricomycotina</taxon>
        <taxon>Agaricomycetes</taxon>
        <taxon>Sebacinales</taxon>
        <taxon>Serendipitaceae</taxon>
        <taxon>Serendipita</taxon>
    </lineage>
</organism>
<dbReference type="eggNOG" id="KOG2634">
    <property type="taxonomic scope" value="Eukaryota"/>
</dbReference>
<evidence type="ECO:0000313" key="3">
    <source>
        <dbReference type="Proteomes" id="UP000007148"/>
    </source>
</evidence>
<dbReference type="OrthoDB" id="45256at2759"/>
<dbReference type="GO" id="GO:0005737">
    <property type="term" value="C:cytoplasm"/>
    <property type="evidence" value="ECO:0007669"/>
    <property type="project" value="TreeGrafter"/>
</dbReference>
<name>G4TB29_SERID</name>
<sequence>MAKEAFKSIRTASLDIYNRLHSIDEDAAFVSDIADRFPSYPLFANQRCGAWYTDPARASSDFVYFKSTDGHTGQWDFNLRRTNLHLLPYILESKGILLVDSTRSGKAFPDALSKTVPLWCAVINQALLSQGHLSQHMIKSHGNLHVAPSCVGGSEATQMKHRINQFADRLQASSFILPPLDKPLRPFWISPRSSVLPSFGQDPEFYPVICISASKVISDGLERRQAGYTYIQGSGDDHESWSMESFSLIGLTPPIYWERKRELLALTQDDLPNTVKQIVLEESDKSMVLHENIFYIDAVGGQIAYWCGRTEPQGVSIIIRSGESTSIQRQETSLVITAANGKRKPLDLLHLVLPAVDSFGRKWLDDSGHRVIIVDQDARYDEGIGILMLLLGSFFDDDGREVQAMSNPGEFKEAIGVDTKEYPACQSLADDNEKGQRETCFDNNNMKR</sequence>
<dbReference type="FunCoup" id="G4TB29">
    <property type="interactions" value="18"/>
</dbReference>
<proteinExistence type="predicted"/>